<dbReference type="Pfam" id="PF04851">
    <property type="entry name" value="ResIII"/>
    <property type="match status" value="1"/>
</dbReference>
<dbReference type="AlphaFoldDB" id="A0A6B1DUL4"/>
<reference evidence="2" key="1">
    <citation type="submission" date="2019-09" db="EMBL/GenBank/DDBJ databases">
        <title>Characterisation of the sponge microbiome using genome-centric metagenomics.</title>
        <authorList>
            <person name="Engelberts J.P."/>
            <person name="Robbins S.J."/>
            <person name="De Goeij J.M."/>
            <person name="Aranda M."/>
            <person name="Bell S.C."/>
            <person name="Webster N.S."/>
        </authorList>
    </citation>
    <scope>NUCLEOTIDE SEQUENCE</scope>
    <source>
        <strain evidence="2">SB0662_bin_9</strain>
    </source>
</reference>
<organism evidence="2">
    <name type="scientific">Caldilineaceae bacterium SB0662_bin_9</name>
    <dbReference type="NCBI Taxonomy" id="2605258"/>
    <lineage>
        <taxon>Bacteria</taxon>
        <taxon>Bacillati</taxon>
        <taxon>Chloroflexota</taxon>
        <taxon>Caldilineae</taxon>
        <taxon>Caldilineales</taxon>
        <taxon>Caldilineaceae</taxon>
    </lineage>
</organism>
<dbReference type="PROSITE" id="PS51192">
    <property type="entry name" value="HELICASE_ATP_BIND_1"/>
    <property type="match status" value="1"/>
</dbReference>
<evidence type="ECO:0000313" key="2">
    <source>
        <dbReference type="EMBL" id="MYD90495.1"/>
    </source>
</evidence>
<dbReference type="InterPro" id="IPR014001">
    <property type="entry name" value="Helicase_ATP-bd"/>
</dbReference>
<dbReference type="InterPro" id="IPR050742">
    <property type="entry name" value="Helicase_Restrict-Modif_Enz"/>
</dbReference>
<dbReference type="PANTHER" id="PTHR47396:SF1">
    <property type="entry name" value="ATP-DEPENDENT HELICASE IRC3-RELATED"/>
    <property type="match status" value="1"/>
</dbReference>
<dbReference type="GO" id="GO:0005524">
    <property type="term" value="F:ATP binding"/>
    <property type="evidence" value="ECO:0007669"/>
    <property type="project" value="InterPro"/>
</dbReference>
<proteinExistence type="predicted"/>
<protein>
    <recommendedName>
        <fullName evidence="1">Helicase ATP-binding domain-containing protein</fullName>
    </recommendedName>
</protein>
<dbReference type="SUPFAM" id="SSF52540">
    <property type="entry name" value="P-loop containing nucleoside triphosphate hydrolases"/>
    <property type="match status" value="1"/>
</dbReference>
<evidence type="ECO:0000259" key="1">
    <source>
        <dbReference type="PROSITE" id="PS51192"/>
    </source>
</evidence>
<dbReference type="EMBL" id="VXPY01000063">
    <property type="protein sequence ID" value="MYD90495.1"/>
    <property type="molecule type" value="Genomic_DNA"/>
</dbReference>
<dbReference type="GO" id="GO:0005829">
    <property type="term" value="C:cytosol"/>
    <property type="evidence" value="ECO:0007669"/>
    <property type="project" value="TreeGrafter"/>
</dbReference>
<name>A0A6B1DUL4_9CHLR</name>
<dbReference type="InterPro" id="IPR027417">
    <property type="entry name" value="P-loop_NTPase"/>
</dbReference>
<sequence>MFKLLDYQRDAADACIAHIVAGEWPLLVLPTGAGKTTVAIEVARELSAKGRVLYVVDRAQLRDQTVMDFRSNDIEVGIDAEDPDGPNVTVATAQSFAEGSGGFHNHDYAIIDEAQDLRTEMMHCLRAYRFDAWMGMTATPFTPGL</sequence>
<dbReference type="GO" id="GO:0016787">
    <property type="term" value="F:hydrolase activity"/>
    <property type="evidence" value="ECO:0007669"/>
    <property type="project" value="InterPro"/>
</dbReference>
<dbReference type="Gene3D" id="3.40.50.300">
    <property type="entry name" value="P-loop containing nucleotide triphosphate hydrolases"/>
    <property type="match status" value="1"/>
</dbReference>
<dbReference type="InterPro" id="IPR006935">
    <property type="entry name" value="Helicase/UvrB_N"/>
</dbReference>
<gene>
    <name evidence="2" type="ORF">F4Y08_09205</name>
</gene>
<accession>A0A6B1DUL4</accession>
<comment type="caution">
    <text evidence="2">The sequence shown here is derived from an EMBL/GenBank/DDBJ whole genome shotgun (WGS) entry which is preliminary data.</text>
</comment>
<feature type="domain" description="Helicase ATP-binding" evidence="1">
    <location>
        <begin position="16"/>
        <end position="145"/>
    </location>
</feature>
<dbReference type="PANTHER" id="PTHR47396">
    <property type="entry name" value="TYPE I RESTRICTION ENZYME ECOKI R PROTEIN"/>
    <property type="match status" value="1"/>
</dbReference>
<dbReference type="GO" id="GO:0003677">
    <property type="term" value="F:DNA binding"/>
    <property type="evidence" value="ECO:0007669"/>
    <property type="project" value="InterPro"/>
</dbReference>